<dbReference type="EC" id="2.7.4.6" evidence="3 12"/>
<evidence type="ECO:0000256" key="3">
    <source>
        <dbReference type="ARBA" id="ARBA00012966"/>
    </source>
</evidence>
<keyword evidence="7 12" id="KW-0547">Nucleotide-binding</keyword>
<evidence type="ECO:0000256" key="2">
    <source>
        <dbReference type="ARBA" id="ARBA00008142"/>
    </source>
</evidence>
<dbReference type="Gene3D" id="3.30.70.141">
    <property type="entry name" value="Nucleoside diphosphate kinase-like domain"/>
    <property type="match status" value="1"/>
</dbReference>
<keyword evidence="5 12" id="KW-0808">Transferase</keyword>
<evidence type="ECO:0000256" key="11">
    <source>
        <dbReference type="ARBA" id="ARBA00023080"/>
    </source>
</evidence>
<dbReference type="CDD" id="cd04413">
    <property type="entry name" value="NDPk_I"/>
    <property type="match status" value="1"/>
</dbReference>
<dbReference type="GO" id="GO:0005737">
    <property type="term" value="C:cytoplasm"/>
    <property type="evidence" value="ECO:0007669"/>
    <property type="project" value="UniProtKB-SubCell"/>
</dbReference>
<accession>A0A348APJ4</accession>
<comment type="function">
    <text evidence="12">Major role in the synthesis of nucleoside triphosphates other than ATP. The ATP gamma phosphate is transferred to the NDP beta phosphate via a ping-pong mechanism, using a phosphorylated active-site intermediate.</text>
</comment>
<dbReference type="GO" id="GO:0006183">
    <property type="term" value="P:GTP biosynthetic process"/>
    <property type="evidence" value="ECO:0007669"/>
    <property type="project" value="UniProtKB-UniRule"/>
</dbReference>
<evidence type="ECO:0000256" key="5">
    <source>
        <dbReference type="ARBA" id="ARBA00022679"/>
    </source>
</evidence>
<comment type="catalytic activity">
    <reaction evidence="12">
        <text>a ribonucleoside 5'-diphosphate + ATP = a ribonucleoside 5'-triphosphate + ADP</text>
        <dbReference type="Rhea" id="RHEA:18113"/>
        <dbReference type="ChEBI" id="CHEBI:30616"/>
        <dbReference type="ChEBI" id="CHEBI:57930"/>
        <dbReference type="ChEBI" id="CHEBI:61557"/>
        <dbReference type="ChEBI" id="CHEBI:456216"/>
        <dbReference type="EC" id="2.7.4.6"/>
    </reaction>
</comment>
<evidence type="ECO:0000256" key="6">
    <source>
        <dbReference type="ARBA" id="ARBA00022723"/>
    </source>
</evidence>
<comment type="subcellular location">
    <subcellularLocation>
        <location evidence="12">Cytoplasm</location>
    </subcellularLocation>
</comment>
<evidence type="ECO:0000259" key="16">
    <source>
        <dbReference type="SMART" id="SM00562"/>
    </source>
</evidence>
<dbReference type="KEGG" id="mana:MAMMFC1_03701"/>
<keyword evidence="12" id="KW-0963">Cytoplasm</keyword>
<feature type="binding site" evidence="12 13">
    <location>
        <position position="98"/>
    </location>
    <ligand>
        <name>ATP</name>
        <dbReference type="ChEBI" id="CHEBI:30616"/>
    </ligand>
</feature>
<dbReference type="GO" id="GO:0006228">
    <property type="term" value="P:UTP biosynthetic process"/>
    <property type="evidence" value="ECO:0007669"/>
    <property type="project" value="UniProtKB-UniRule"/>
</dbReference>
<evidence type="ECO:0000256" key="9">
    <source>
        <dbReference type="ARBA" id="ARBA00022840"/>
    </source>
</evidence>
<dbReference type="GO" id="GO:0005524">
    <property type="term" value="F:ATP binding"/>
    <property type="evidence" value="ECO:0007669"/>
    <property type="project" value="UniProtKB-UniRule"/>
</dbReference>
<dbReference type="AlphaFoldDB" id="A0A348APJ4"/>
<keyword evidence="10 12" id="KW-0460">Magnesium</keyword>
<dbReference type="Pfam" id="PF00334">
    <property type="entry name" value="NDK"/>
    <property type="match status" value="1"/>
</dbReference>
<dbReference type="InterPro" id="IPR034907">
    <property type="entry name" value="NDK-like_dom"/>
</dbReference>
<evidence type="ECO:0000256" key="14">
    <source>
        <dbReference type="RuleBase" id="RU004011"/>
    </source>
</evidence>
<keyword evidence="6 12" id="KW-0479">Metal-binding</keyword>
<dbReference type="SUPFAM" id="SSF54919">
    <property type="entry name" value="Nucleoside diphosphate kinase, NDK"/>
    <property type="match status" value="1"/>
</dbReference>
<comment type="cofactor">
    <cofactor evidence="1 12">
        <name>Mg(2+)</name>
        <dbReference type="ChEBI" id="CHEBI:18420"/>
    </cofactor>
</comment>
<feature type="binding site" evidence="12 13">
    <location>
        <position position="53"/>
    </location>
    <ligand>
        <name>ATP</name>
        <dbReference type="ChEBI" id="CHEBI:30616"/>
    </ligand>
</feature>
<evidence type="ECO:0000256" key="1">
    <source>
        <dbReference type="ARBA" id="ARBA00001946"/>
    </source>
</evidence>
<keyword evidence="12" id="KW-0597">Phosphoprotein</keyword>
<dbReference type="PROSITE" id="PS00469">
    <property type="entry name" value="NDPK"/>
    <property type="match status" value="1"/>
</dbReference>
<dbReference type="InterPro" id="IPR036850">
    <property type="entry name" value="NDK-like_dom_sf"/>
</dbReference>
<comment type="subunit">
    <text evidence="12">Homotetramer.</text>
</comment>
<feature type="binding site" evidence="12 13">
    <location>
        <position position="87"/>
    </location>
    <ligand>
        <name>ATP</name>
        <dbReference type="ChEBI" id="CHEBI:30616"/>
    </ligand>
</feature>
<keyword evidence="18" id="KW-1185">Reference proteome</keyword>
<dbReference type="InterPro" id="IPR023005">
    <property type="entry name" value="Nucleoside_diP_kinase_AS"/>
</dbReference>
<gene>
    <name evidence="12 17" type="primary">ndk</name>
    <name evidence="17" type="ORF">MAMMFC1_03701</name>
</gene>
<evidence type="ECO:0000256" key="7">
    <source>
        <dbReference type="ARBA" id="ARBA00022741"/>
    </source>
</evidence>
<evidence type="ECO:0000256" key="15">
    <source>
        <dbReference type="RuleBase" id="RU004013"/>
    </source>
</evidence>
<proteinExistence type="inferred from homology"/>
<comment type="catalytic activity">
    <reaction evidence="12 15">
        <text>a 2'-deoxyribonucleoside 5'-diphosphate + ATP = a 2'-deoxyribonucleoside 5'-triphosphate + ADP</text>
        <dbReference type="Rhea" id="RHEA:44640"/>
        <dbReference type="ChEBI" id="CHEBI:30616"/>
        <dbReference type="ChEBI" id="CHEBI:61560"/>
        <dbReference type="ChEBI" id="CHEBI:73316"/>
        <dbReference type="ChEBI" id="CHEBI:456216"/>
        <dbReference type="EC" id="2.7.4.6"/>
    </reaction>
</comment>
<dbReference type="InterPro" id="IPR001564">
    <property type="entry name" value="Nucleoside_diP_kinase"/>
</dbReference>
<dbReference type="FunFam" id="3.30.70.141:FF:000003">
    <property type="entry name" value="Nucleoside diphosphate kinase"/>
    <property type="match status" value="1"/>
</dbReference>
<dbReference type="Proteomes" id="UP000276437">
    <property type="component" value="Chromosome"/>
</dbReference>
<feature type="domain" description="Nucleoside diphosphate kinase-like" evidence="16">
    <location>
        <begin position="2"/>
        <end position="134"/>
    </location>
</feature>
<dbReference type="GO" id="GO:0004550">
    <property type="term" value="F:nucleoside diphosphate kinase activity"/>
    <property type="evidence" value="ECO:0007669"/>
    <property type="project" value="UniProtKB-UniRule"/>
</dbReference>
<dbReference type="NCBIfam" id="NF001908">
    <property type="entry name" value="PRK00668.1"/>
    <property type="match status" value="1"/>
</dbReference>
<dbReference type="GO" id="GO:0046872">
    <property type="term" value="F:metal ion binding"/>
    <property type="evidence" value="ECO:0007669"/>
    <property type="project" value="UniProtKB-KW"/>
</dbReference>
<comment type="similarity">
    <text evidence="2 12 13 14">Belongs to the NDK family.</text>
</comment>
<keyword evidence="9 12" id="KW-0067">ATP-binding</keyword>
<feature type="binding site" evidence="12 13">
    <location>
        <position position="81"/>
    </location>
    <ligand>
        <name>ATP</name>
        <dbReference type="ChEBI" id="CHEBI:30616"/>
    </ligand>
</feature>
<evidence type="ECO:0000256" key="8">
    <source>
        <dbReference type="ARBA" id="ARBA00022777"/>
    </source>
</evidence>
<feature type="binding site" evidence="12 13">
    <location>
        <position position="5"/>
    </location>
    <ligand>
        <name>ATP</name>
        <dbReference type="ChEBI" id="CHEBI:30616"/>
    </ligand>
</feature>
<dbReference type="EMBL" id="AP018449">
    <property type="protein sequence ID" value="BBB92992.1"/>
    <property type="molecule type" value="Genomic_DNA"/>
</dbReference>
<dbReference type="GO" id="GO:0006241">
    <property type="term" value="P:CTP biosynthetic process"/>
    <property type="evidence" value="ECO:0007669"/>
    <property type="project" value="UniProtKB-UniRule"/>
</dbReference>
<evidence type="ECO:0000256" key="4">
    <source>
        <dbReference type="ARBA" id="ARBA00017632"/>
    </source>
</evidence>
<sequence>MVLLKPDAVSRGLCGEVIRRFEQRGLIIAGMKMLKVSPQQAKRHYQEHVGKPFYPDLIDYITSGPVVALAVKGNQAVKVLRTMMGATNPVDALPGTIRGDFATQMENNIIHGSDSLNNATRELDIFFSKEEIYE</sequence>
<feature type="binding site" evidence="12 13">
    <location>
        <position position="108"/>
    </location>
    <ligand>
        <name>ATP</name>
        <dbReference type="ChEBI" id="CHEBI:30616"/>
    </ligand>
</feature>
<dbReference type="PANTHER" id="PTHR11349">
    <property type="entry name" value="NUCLEOSIDE DIPHOSPHATE KINASE"/>
    <property type="match status" value="1"/>
</dbReference>
<dbReference type="PRINTS" id="PR01243">
    <property type="entry name" value="NUCDPKINASE"/>
</dbReference>
<evidence type="ECO:0000256" key="12">
    <source>
        <dbReference type="HAMAP-Rule" id="MF_00451"/>
    </source>
</evidence>
<organism evidence="17 18">
    <name type="scientific">Methylomusa anaerophila</name>
    <dbReference type="NCBI Taxonomy" id="1930071"/>
    <lineage>
        <taxon>Bacteria</taxon>
        <taxon>Bacillati</taxon>
        <taxon>Bacillota</taxon>
        <taxon>Negativicutes</taxon>
        <taxon>Selenomonadales</taxon>
        <taxon>Sporomusaceae</taxon>
        <taxon>Methylomusa</taxon>
    </lineage>
</organism>
<dbReference type="SMART" id="SM00562">
    <property type="entry name" value="NDK"/>
    <property type="match status" value="1"/>
</dbReference>
<evidence type="ECO:0000256" key="10">
    <source>
        <dbReference type="ARBA" id="ARBA00022842"/>
    </source>
</evidence>
<feature type="active site" description="Pros-phosphohistidine intermediate" evidence="12 13">
    <location>
        <position position="111"/>
    </location>
</feature>
<protein>
    <recommendedName>
        <fullName evidence="4 12">Nucleoside diphosphate kinase</fullName>
        <shortName evidence="12">NDK</shortName>
        <shortName evidence="12">NDP kinase</shortName>
        <ecNumber evidence="3 12">2.7.4.6</ecNumber>
    </recommendedName>
    <alternativeName>
        <fullName evidence="12">Nucleoside-2-P kinase</fullName>
    </alternativeName>
</protein>
<evidence type="ECO:0000313" key="17">
    <source>
        <dbReference type="EMBL" id="BBB92992.1"/>
    </source>
</evidence>
<keyword evidence="8 12" id="KW-0418">Kinase</keyword>
<evidence type="ECO:0000313" key="18">
    <source>
        <dbReference type="Proteomes" id="UP000276437"/>
    </source>
</evidence>
<dbReference type="HAMAP" id="MF_00451">
    <property type="entry name" value="NDP_kinase"/>
    <property type="match status" value="1"/>
</dbReference>
<name>A0A348APJ4_9FIRM</name>
<evidence type="ECO:0000256" key="13">
    <source>
        <dbReference type="PROSITE-ProRule" id="PRU00706"/>
    </source>
</evidence>
<keyword evidence="11 12" id="KW-0546">Nucleotide metabolism</keyword>
<reference evidence="17 18" key="1">
    <citation type="journal article" date="2018" name="Int. J. Syst. Evol. Microbiol.">
        <title>Methylomusa anaerophila gen. nov., sp. nov., an anaerobic methanol-utilizing bacterium isolated from a microbial fuel cell.</title>
        <authorList>
            <person name="Amano N."/>
            <person name="Yamamuro A."/>
            <person name="Miyahara M."/>
            <person name="Kouzuma A."/>
            <person name="Abe T."/>
            <person name="Watanabe K."/>
        </authorList>
    </citation>
    <scope>NUCLEOTIDE SEQUENCE [LARGE SCALE GENOMIC DNA]</scope>
    <source>
        <strain evidence="17 18">MMFC1</strain>
    </source>
</reference>
<dbReference type="PROSITE" id="PS51374">
    <property type="entry name" value="NDPK_LIKE"/>
    <property type="match status" value="1"/>
</dbReference>